<keyword evidence="3" id="KW-0547">Nucleotide-binding</keyword>
<dbReference type="GO" id="GO:0005524">
    <property type="term" value="F:ATP binding"/>
    <property type="evidence" value="ECO:0007669"/>
    <property type="project" value="UniProtKB-KW"/>
</dbReference>
<accession>A0A928V1N8</accession>
<dbReference type="PANTHER" id="PTHR42794">
    <property type="entry name" value="HEMIN IMPORT ATP-BINDING PROTEIN HMUV"/>
    <property type="match status" value="1"/>
</dbReference>
<dbReference type="PROSITE" id="PS00211">
    <property type="entry name" value="ABC_TRANSPORTER_1"/>
    <property type="match status" value="1"/>
</dbReference>
<comment type="caution">
    <text evidence="8">The sequence shown here is derived from an EMBL/GenBank/DDBJ whole genome shotgun (WGS) entry which is preliminary data.</text>
</comment>
<dbReference type="Gene3D" id="3.40.50.300">
    <property type="entry name" value="P-loop containing nucleotide triphosphate hydrolases"/>
    <property type="match status" value="1"/>
</dbReference>
<dbReference type="PROSITE" id="PS50893">
    <property type="entry name" value="ABC_TRANSPORTER_2"/>
    <property type="match status" value="1"/>
</dbReference>
<comment type="function">
    <text evidence="6">Part of the ABC transporter complex HmuTUV involved in hemin import. Responsible for energy coupling to the transport system.</text>
</comment>
<proteinExistence type="inferred from homology"/>
<dbReference type="Pfam" id="PF00005">
    <property type="entry name" value="ABC_tran"/>
    <property type="match status" value="1"/>
</dbReference>
<dbReference type="InterPro" id="IPR003593">
    <property type="entry name" value="AAA+_ATPase"/>
</dbReference>
<organism evidence="8 9">
    <name type="scientific">Cellvibrio polysaccharolyticus</name>
    <dbReference type="NCBI Taxonomy" id="2082724"/>
    <lineage>
        <taxon>Bacteria</taxon>
        <taxon>Pseudomonadati</taxon>
        <taxon>Pseudomonadota</taxon>
        <taxon>Gammaproteobacteria</taxon>
        <taxon>Cellvibrionales</taxon>
        <taxon>Cellvibrionaceae</taxon>
        <taxon>Cellvibrio</taxon>
    </lineage>
</organism>
<keyword evidence="5" id="KW-1278">Translocase</keyword>
<protein>
    <submittedName>
        <fullName evidence="8">Heme ABC transporter ATP-binding protein</fullName>
    </submittedName>
</protein>
<dbReference type="InterPro" id="IPR017871">
    <property type="entry name" value="ABC_transporter-like_CS"/>
</dbReference>
<evidence type="ECO:0000256" key="2">
    <source>
        <dbReference type="ARBA" id="ARBA00022448"/>
    </source>
</evidence>
<evidence type="ECO:0000256" key="3">
    <source>
        <dbReference type="ARBA" id="ARBA00022741"/>
    </source>
</evidence>
<dbReference type="InterPro" id="IPR027417">
    <property type="entry name" value="P-loop_NTPase"/>
</dbReference>
<sequence>MSVLQINDLSVSVGEKTLLDAASLTIEPGEIVSIIGPNGAGKSTLLRAVCGDIAWQRGEVKLNSQPIRQLPSLQRARQMAVLAQSNTLDFAFTGLEVVALSRTPHATGTVIDADICRAAMAALDVSHLADRPYPQFSGGEQQRIQLARVLAQIWRAEDAGQRFLLLDEPVTSLDIGHQWQCMQVVREFADQGVAVLMILHDMTLAGAFSDRLLAIHQGRCCAQGTPEQVLTAELIQQVFATDVHILPHPVTGKPVVINA</sequence>
<dbReference type="GO" id="GO:0016887">
    <property type="term" value="F:ATP hydrolysis activity"/>
    <property type="evidence" value="ECO:0007669"/>
    <property type="project" value="InterPro"/>
</dbReference>
<dbReference type="InterPro" id="IPR003439">
    <property type="entry name" value="ABC_transporter-like_ATP-bd"/>
</dbReference>
<dbReference type="SUPFAM" id="SSF52540">
    <property type="entry name" value="P-loop containing nucleoside triphosphate hydrolases"/>
    <property type="match status" value="1"/>
</dbReference>
<feature type="domain" description="ABC transporter" evidence="7">
    <location>
        <begin position="4"/>
        <end position="242"/>
    </location>
</feature>
<evidence type="ECO:0000313" key="9">
    <source>
        <dbReference type="Proteomes" id="UP000652567"/>
    </source>
</evidence>
<dbReference type="SMART" id="SM00382">
    <property type="entry name" value="AAA"/>
    <property type="match status" value="1"/>
</dbReference>
<evidence type="ECO:0000256" key="6">
    <source>
        <dbReference type="ARBA" id="ARBA00037066"/>
    </source>
</evidence>
<name>A0A928V1N8_9GAMM</name>
<reference evidence="8" key="1">
    <citation type="submission" date="2018-07" db="EMBL/GenBank/DDBJ databases">
        <title>Genome assembly of strain Ka43.</title>
        <authorList>
            <person name="Kukolya J."/>
            <person name="Nagy I."/>
            <person name="Horvath B."/>
            <person name="Toth A."/>
        </authorList>
    </citation>
    <scope>NUCLEOTIDE SEQUENCE</scope>
    <source>
        <strain evidence="8">KB43</strain>
    </source>
</reference>
<keyword evidence="4 8" id="KW-0067">ATP-binding</keyword>
<evidence type="ECO:0000256" key="1">
    <source>
        <dbReference type="ARBA" id="ARBA00005417"/>
    </source>
</evidence>
<gene>
    <name evidence="8" type="ORF">C4F51_05600</name>
</gene>
<evidence type="ECO:0000256" key="5">
    <source>
        <dbReference type="ARBA" id="ARBA00022967"/>
    </source>
</evidence>
<comment type="similarity">
    <text evidence="1">Belongs to the ABC transporter superfamily.</text>
</comment>
<dbReference type="PANTHER" id="PTHR42794:SF1">
    <property type="entry name" value="HEMIN IMPORT ATP-BINDING PROTEIN HMUV"/>
    <property type="match status" value="1"/>
</dbReference>
<dbReference type="FunFam" id="3.40.50.300:FF:000134">
    <property type="entry name" value="Iron-enterobactin ABC transporter ATP-binding protein"/>
    <property type="match status" value="1"/>
</dbReference>
<dbReference type="CDD" id="cd03214">
    <property type="entry name" value="ABC_Iron-Siderophores_B12_Hemin"/>
    <property type="match status" value="1"/>
</dbReference>
<evidence type="ECO:0000313" key="8">
    <source>
        <dbReference type="EMBL" id="MBE8716662.1"/>
    </source>
</evidence>
<dbReference type="Proteomes" id="UP000652567">
    <property type="component" value="Unassembled WGS sequence"/>
</dbReference>
<evidence type="ECO:0000256" key="4">
    <source>
        <dbReference type="ARBA" id="ARBA00022840"/>
    </source>
</evidence>
<keyword evidence="2" id="KW-0813">Transport</keyword>
<evidence type="ECO:0000259" key="7">
    <source>
        <dbReference type="PROSITE" id="PS50893"/>
    </source>
</evidence>
<dbReference type="AlphaFoldDB" id="A0A928V1N8"/>
<keyword evidence="9" id="KW-1185">Reference proteome</keyword>
<dbReference type="EMBL" id="PRDL01000001">
    <property type="protein sequence ID" value="MBE8716662.1"/>
    <property type="molecule type" value="Genomic_DNA"/>
</dbReference>
<dbReference type="NCBIfam" id="NF010068">
    <property type="entry name" value="PRK13548.1"/>
    <property type="match status" value="1"/>
</dbReference>
<dbReference type="RefSeq" id="WP_193907898.1">
    <property type="nucleotide sequence ID" value="NZ_PRDL01000001.1"/>
</dbReference>